<proteinExistence type="predicted"/>
<dbReference type="InterPro" id="IPR005495">
    <property type="entry name" value="LptG/LptF_permease"/>
</dbReference>
<feature type="transmembrane region" description="Helical" evidence="6">
    <location>
        <begin position="391"/>
        <end position="410"/>
    </location>
</feature>
<evidence type="ECO:0000256" key="6">
    <source>
        <dbReference type="SAM" id="Phobius"/>
    </source>
</evidence>
<feature type="transmembrane region" description="Helical" evidence="6">
    <location>
        <begin position="422"/>
        <end position="442"/>
    </location>
</feature>
<dbReference type="GO" id="GO:0043190">
    <property type="term" value="C:ATP-binding cassette (ABC) transporter complex"/>
    <property type="evidence" value="ECO:0007669"/>
    <property type="project" value="TreeGrafter"/>
</dbReference>
<comment type="subcellular location">
    <subcellularLocation>
        <location evidence="1">Cell membrane</location>
        <topology evidence="1">Multi-pass membrane protein</topology>
    </subcellularLocation>
</comment>
<dbReference type="PANTHER" id="PTHR33529">
    <property type="entry name" value="SLR0882 PROTEIN-RELATED"/>
    <property type="match status" value="1"/>
</dbReference>
<feature type="transmembrane region" description="Helical" evidence="6">
    <location>
        <begin position="127"/>
        <end position="145"/>
    </location>
</feature>
<name>A0A1Y1S2B5_9SPIO</name>
<dbReference type="EMBL" id="MWQY01000003">
    <property type="protein sequence ID" value="ORC37216.1"/>
    <property type="molecule type" value="Genomic_DNA"/>
</dbReference>
<comment type="caution">
    <text evidence="7">The sequence shown here is derived from an EMBL/GenBank/DDBJ whole genome shotgun (WGS) entry which is preliminary data.</text>
</comment>
<feature type="transmembrane region" description="Helical" evidence="6">
    <location>
        <begin position="364"/>
        <end position="384"/>
    </location>
</feature>
<evidence type="ECO:0000256" key="5">
    <source>
        <dbReference type="ARBA" id="ARBA00023136"/>
    </source>
</evidence>
<feature type="transmembrane region" description="Helical" evidence="6">
    <location>
        <begin position="82"/>
        <end position="106"/>
    </location>
</feature>
<accession>A0A1Y1S2B5</accession>
<keyword evidence="3 6" id="KW-0812">Transmembrane</keyword>
<reference evidence="7 8" key="1">
    <citation type="submission" date="2017-03" db="EMBL/GenBank/DDBJ databases">
        <title>Draft Genome sequence of Marispirochaeta sp. strain JC444.</title>
        <authorList>
            <person name="Shivani Y."/>
            <person name="Subhash Y."/>
            <person name="Sasikala C."/>
            <person name="Ramana C."/>
        </authorList>
    </citation>
    <scope>NUCLEOTIDE SEQUENCE [LARGE SCALE GENOMIC DNA]</scope>
    <source>
        <strain evidence="7 8">JC444</strain>
    </source>
</reference>
<keyword evidence="4 6" id="KW-1133">Transmembrane helix</keyword>
<dbReference type="Pfam" id="PF03739">
    <property type="entry name" value="LptF_LptG"/>
    <property type="match status" value="1"/>
</dbReference>
<evidence type="ECO:0000313" key="8">
    <source>
        <dbReference type="Proteomes" id="UP000192343"/>
    </source>
</evidence>
<dbReference type="AlphaFoldDB" id="A0A1Y1S2B5"/>
<evidence type="ECO:0000256" key="3">
    <source>
        <dbReference type="ARBA" id="ARBA00022692"/>
    </source>
</evidence>
<evidence type="ECO:0008006" key="9">
    <source>
        <dbReference type="Google" id="ProtNLM"/>
    </source>
</evidence>
<evidence type="ECO:0000256" key="2">
    <source>
        <dbReference type="ARBA" id="ARBA00022475"/>
    </source>
</evidence>
<keyword evidence="2" id="KW-1003">Cell membrane</keyword>
<organism evidence="7 8">
    <name type="scientific">Marispirochaeta aestuarii</name>
    <dbReference type="NCBI Taxonomy" id="1963862"/>
    <lineage>
        <taxon>Bacteria</taxon>
        <taxon>Pseudomonadati</taxon>
        <taxon>Spirochaetota</taxon>
        <taxon>Spirochaetia</taxon>
        <taxon>Spirochaetales</taxon>
        <taxon>Spirochaetaceae</taxon>
        <taxon>Marispirochaeta</taxon>
    </lineage>
</organism>
<evidence type="ECO:0000313" key="7">
    <source>
        <dbReference type="EMBL" id="ORC37216.1"/>
    </source>
</evidence>
<evidence type="ECO:0000256" key="1">
    <source>
        <dbReference type="ARBA" id="ARBA00004651"/>
    </source>
</evidence>
<sequence length="446" mass="50187">MRRRADCQVLSGEQEVSDRPVSDLAVIRRKTILFRYVAGEFILSFAVVFLFFFFIFFINQILLMAEEILSKNVAPGDVLRLIVYAVPNIISYSFPFSALVGGLMAVGRLVGDNEILAMQSAGIPLKTIALPIFTLGLIFGVLAYFSNDVLLPAGTMRFNTLYREILYSNPALELEAYSIKRYRDRVIATGKVESGSIEDIVIFDRDEKKNRRTINASRGVLDKNYGSGGVISLRLYDVVSIVSDQKRRGFYEYSSADIMEYNILLKDISLAVHSLTPREKSIRDILAVIKEKREQLSQRTMHNQMQVDQLETDLAALYLETFLSGKKLPGTKIAARQEQLRTARERDIRDRSLQMHLLEYHKKIALPAACVIFLLFAFPAGVLTRKGGRSIGFGIGLFVCMMYWGLLFAGQTLGIRSDLSPWIAIWTGNLVILAAGTGLLIIRSRR</sequence>
<dbReference type="GO" id="GO:0015920">
    <property type="term" value="P:lipopolysaccharide transport"/>
    <property type="evidence" value="ECO:0007669"/>
    <property type="project" value="TreeGrafter"/>
</dbReference>
<protein>
    <recommendedName>
        <fullName evidence="9">Permease</fullName>
    </recommendedName>
</protein>
<keyword evidence="5 6" id="KW-0472">Membrane</keyword>
<dbReference type="Proteomes" id="UP000192343">
    <property type="component" value="Unassembled WGS sequence"/>
</dbReference>
<dbReference type="STRING" id="1963862.B4O97_03235"/>
<feature type="transmembrane region" description="Helical" evidence="6">
    <location>
        <begin position="37"/>
        <end position="62"/>
    </location>
</feature>
<evidence type="ECO:0000256" key="4">
    <source>
        <dbReference type="ARBA" id="ARBA00022989"/>
    </source>
</evidence>
<gene>
    <name evidence="7" type="ORF">B4O97_03235</name>
</gene>
<keyword evidence="8" id="KW-1185">Reference proteome</keyword>
<dbReference type="PANTHER" id="PTHR33529:SF6">
    <property type="entry name" value="YJGP_YJGQ FAMILY PERMEASE"/>
    <property type="match status" value="1"/>
</dbReference>